<accession>A0A1A6C382</accession>
<feature type="binding site" evidence="2">
    <location>
        <position position="36"/>
    </location>
    <ligand>
        <name>substrate</name>
    </ligand>
</feature>
<evidence type="ECO:0000313" key="5">
    <source>
        <dbReference type="EMBL" id="OBS09019.1"/>
    </source>
</evidence>
<dbReference type="GO" id="GO:0019177">
    <property type="term" value="F:dihydroneopterin triphosphate pyrophosphohydrolase activity"/>
    <property type="evidence" value="ECO:0007669"/>
    <property type="project" value="InterPro"/>
</dbReference>
<dbReference type="InterPro" id="IPR000086">
    <property type="entry name" value="NUDIX_hydrolase_dom"/>
</dbReference>
<dbReference type="PROSITE" id="PS00893">
    <property type="entry name" value="NUDIX_BOX"/>
    <property type="match status" value="1"/>
</dbReference>
<keyword evidence="3" id="KW-0460">Magnesium</keyword>
<keyword evidence="3" id="KW-0479">Metal-binding</keyword>
<evidence type="ECO:0000313" key="6">
    <source>
        <dbReference type="Proteomes" id="UP000029273"/>
    </source>
</evidence>
<keyword evidence="6" id="KW-1185">Reference proteome</keyword>
<feature type="binding site" evidence="3">
    <location>
        <position position="56"/>
    </location>
    <ligand>
        <name>Mg(2+)</name>
        <dbReference type="ChEBI" id="CHEBI:18420"/>
    </ligand>
</feature>
<dbReference type="InterPro" id="IPR020084">
    <property type="entry name" value="NUDIX_hydrolase_CS"/>
</dbReference>
<dbReference type="PANTHER" id="PTHR43736">
    <property type="entry name" value="ADP-RIBOSE PYROPHOSPHATASE"/>
    <property type="match status" value="1"/>
</dbReference>
<dbReference type="NCBIfam" id="NF006961">
    <property type="entry name" value="PRK09438.1"/>
    <property type="match status" value="1"/>
</dbReference>
<feature type="binding site" evidence="2">
    <location>
        <position position="25"/>
    </location>
    <ligand>
        <name>substrate</name>
    </ligand>
</feature>
<gene>
    <name evidence="5" type="ORF">Thpro_021347</name>
</gene>
<comment type="caution">
    <text evidence="5">The sequence shown here is derived from an EMBL/GenBank/DDBJ whole genome shotgun (WGS) entry which is preliminary data.</text>
</comment>
<organism evidence="5 6">
    <name type="scientific">Acidihalobacter prosperus</name>
    <dbReference type="NCBI Taxonomy" id="160660"/>
    <lineage>
        <taxon>Bacteria</taxon>
        <taxon>Pseudomonadati</taxon>
        <taxon>Pseudomonadota</taxon>
        <taxon>Gammaproteobacteria</taxon>
        <taxon>Chromatiales</taxon>
        <taxon>Ectothiorhodospiraceae</taxon>
        <taxon>Acidihalobacter</taxon>
    </lineage>
</organism>
<dbReference type="Pfam" id="PF00293">
    <property type="entry name" value="NUDIX"/>
    <property type="match status" value="1"/>
</dbReference>
<evidence type="ECO:0000256" key="2">
    <source>
        <dbReference type="PIRSR" id="PIRSR603564-1"/>
    </source>
</evidence>
<dbReference type="Proteomes" id="UP000029273">
    <property type="component" value="Unassembled WGS sequence"/>
</dbReference>
<name>A0A1A6C382_9GAMM</name>
<feature type="binding site" evidence="2">
    <location>
        <position position="4"/>
    </location>
    <ligand>
        <name>substrate</name>
    </ligand>
</feature>
<dbReference type="GO" id="GO:0046872">
    <property type="term" value="F:metal ion binding"/>
    <property type="evidence" value="ECO:0007669"/>
    <property type="project" value="UniProtKB-KW"/>
</dbReference>
<dbReference type="Gene3D" id="3.90.79.10">
    <property type="entry name" value="Nucleoside Triphosphate Pyrophosphohydrolase"/>
    <property type="match status" value="1"/>
</dbReference>
<dbReference type="RefSeq" id="WP_038088815.1">
    <property type="nucleotide sequence ID" value="NZ_JQSG02000003.1"/>
</dbReference>
<dbReference type="PRINTS" id="PR01404">
    <property type="entry name" value="NPPPHYDRLASE"/>
</dbReference>
<proteinExistence type="predicted"/>
<reference evidence="5 6" key="1">
    <citation type="journal article" date="2014" name="Genome Announc.">
        <title>Draft Genome Sequence of the Iron-Oxidizing, Acidophilic, and Halotolerant 'Thiobacillus prosperus' Type Strain DSM 5130.</title>
        <authorList>
            <person name="Ossandon F.J."/>
            <person name="Cardenas J.P."/>
            <person name="Corbett M."/>
            <person name="Quatrini R."/>
            <person name="Holmes D.S."/>
            <person name="Watkin E."/>
        </authorList>
    </citation>
    <scope>NUCLEOTIDE SEQUENCE [LARGE SCALE GENOMIC DNA]</scope>
    <source>
        <strain evidence="5 6">DSM 5130</strain>
    </source>
</reference>
<dbReference type="OrthoDB" id="7066556at2"/>
<dbReference type="InterPro" id="IPR015797">
    <property type="entry name" value="NUDIX_hydrolase-like_dom_sf"/>
</dbReference>
<evidence type="ECO:0000256" key="3">
    <source>
        <dbReference type="PIRSR" id="PIRSR603564-2"/>
    </source>
</evidence>
<dbReference type="AlphaFoldDB" id="A0A1A6C382"/>
<dbReference type="SUPFAM" id="SSF55811">
    <property type="entry name" value="Nudix"/>
    <property type="match status" value="1"/>
</dbReference>
<feature type="domain" description="Nudix hydrolase" evidence="4">
    <location>
        <begin position="2"/>
        <end position="140"/>
    </location>
</feature>
<feature type="binding site" evidence="2">
    <location>
        <position position="129"/>
    </location>
    <ligand>
        <name>substrate</name>
    </ligand>
</feature>
<sequence length="144" mass="16674">MAWKRPESVLVIVAVRDGRMLLLERRRPRGFWQSVTGSLEAGETPAAAARRELCEETGLCDVPLIDARIARRFPIVMPWRHRYAPGIRGNLEHVFYVGLPRPRPVALNPHEHLRYRWLARGEALRRTCSWTDRASIRRGAHRHA</sequence>
<dbReference type="PANTHER" id="PTHR43736:SF1">
    <property type="entry name" value="DIHYDRONEOPTERIN TRIPHOSPHATE DIPHOSPHATASE"/>
    <property type="match status" value="1"/>
</dbReference>
<dbReference type="InterPro" id="IPR003564">
    <property type="entry name" value="DHNTPase"/>
</dbReference>
<comment type="cofactor">
    <cofactor evidence="3">
        <name>Mg(2+)</name>
        <dbReference type="ChEBI" id="CHEBI:18420"/>
    </cofactor>
    <text evidence="3">Binds 1 Mg(2+) ion per subunit.</text>
</comment>
<evidence type="ECO:0000259" key="4">
    <source>
        <dbReference type="PROSITE" id="PS51462"/>
    </source>
</evidence>
<evidence type="ECO:0000256" key="1">
    <source>
        <dbReference type="ARBA" id="ARBA00022801"/>
    </source>
</evidence>
<dbReference type="PROSITE" id="PS51462">
    <property type="entry name" value="NUDIX"/>
    <property type="match status" value="1"/>
</dbReference>
<dbReference type="GO" id="GO:0046656">
    <property type="term" value="P:folic acid biosynthetic process"/>
    <property type="evidence" value="ECO:0007669"/>
    <property type="project" value="InterPro"/>
</dbReference>
<protein>
    <submittedName>
        <fullName evidence="5">NUDIX domain-containing protein</fullName>
    </submittedName>
</protein>
<dbReference type="GO" id="GO:0008828">
    <property type="term" value="F:dATP diphosphatase activity"/>
    <property type="evidence" value="ECO:0007669"/>
    <property type="project" value="InterPro"/>
</dbReference>
<feature type="binding site" evidence="3">
    <location>
        <position position="52"/>
    </location>
    <ligand>
        <name>Mg(2+)</name>
        <dbReference type="ChEBI" id="CHEBI:18420"/>
    </ligand>
</feature>
<dbReference type="EMBL" id="JQSG02000003">
    <property type="protein sequence ID" value="OBS09019.1"/>
    <property type="molecule type" value="Genomic_DNA"/>
</dbReference>
<keyword evidence="1" id="KW-0378">Hydrolase</keyword>
<dbReference type="CDD" id="cd04664">
    <property type="entry name" value="NUDIX_DHNTPase_like"/>
    <property type="match status" value="1"/>
</dbReference>
<feature type="binding site" evidence="3">
    <location>
        <position position="111"/>
    </location>
    <ligand>
        <name>Mg(2+)</name>
        <dbReference type="ChEBI" id="CHEBI:18420"/>
    </ligand>
</feature>